<gene>
    <name evidence="1" type="ORF">AAFF_G00349300</name>
</gene>
<sequence>MAPAVSFRAKYCEGKCVVERMSEQVILFCIKDYDMDCFKSPICVLPLRPLRTRNDLDNGFWIRDWDIENGLQITSCFYFPLPFCANSPK</sequence>
<keyword evidence="2" id="KW-1185">Reference proteome</keyword>
<organism evidence="1 2">
    <name type="scientific">Aldrovandia affinis</name>
    <dbReference type="NCBI Taxonomy" id="143900"/>
    <lineage>
        <taxon>Eukaryota</taxon>
        <taxon>Metazoa</taxon>
        <taxon>Chordata</taxon>
        <taxon>Craniata</taxon>
        <taxon>Vertebrata</taxon>
        <taxon>Euteleostomi</taxon>
        <taxon>Actinopterygii</taxon>
        <taxon>Neopterygii</taxon>
        <taxon>Teleostei</taxon>
        <taxon>Notacanthiformes</taxon>
        <taxon>Halosauridae</taxon>
        <taxon>Aldrovandia</taxon>
    </lineage>
</organism>
<protein>
    <submittedName>
        <fullName evidence="1">Uncharacterized protein</fullName>
    </submittedName>
</protein>
<reference evidence="1" key="1">
    <citation type="journal article" date="2023" name="Science">
        <title>Genome structures resolve the early diversification of teleost fishes.</title>
        <authorList>
            <person name="Parey E."/>
            <person name="Louis A."/>
            <person name="Montfort J."/>
            <person name="Bouchez O."/>
            <person name="Roques C."/>
            <person name="Iampietro C."/>
            <person name="Lluch J."/>
            <person name="Castinel A."/>
            <person name="Donnadieu C."/>
            <person name="Desvignes T."/>
            <person name="Floi Bucao C."/>
            <person name="Jouanno E."/>
            <person name="Wen M."/>
            <person name="Mejri S."/>
            <person name="Dirks R."/>
            <person name="Jansen H."/>
            <person name="Henkel C."/>
            <person name="Chen W.J."/>
            <person name="Zahm M."/>
            <person name="Cabau C."/>
            <person name="Klopp C."/>
            <person name="Thompson A.W."/>
            <person name="Robinson-Rechavi M."/>
            <person name="Braasch I."/>
            <person name="Lecointre G."/>
            <person name="Bobe J."/>
            <person name="Postlethwait J.H."/>
            <person name="Berthelot C."/>
            <person name="Roest Crollius H."/>
            <person name="Guiguen Y."/>
        </authorList>
    </citation>
    <scope>NUCLEOTIDE SEQUENCE</scope>
    <source>
        <strain evidence="1">NC1722</strain>
    </source>
</reference>
<dbReference type="EMBL" id="JAINUG010000057">
    <property type="protein sequence ID" value="KAJ8403604.1"/>
    <property type="molecule type" value="Genomic_DNA"/>
</dbReference>
<proteinExistence type="predicted"/>
<accession>A0AAD7WPI4</accession>
<comment type="caution">
    <text evidence="1">The sequence shown here is derived from an EMBL/GenBank/DDBJ whole genome shotgun (WGS) entry which is preliminary data.</text>
</comment>
<dbReference type="Proteomes" id="UP001221898">
    <property type="component" value="Unassembled WGS sequence"/>
</dbReference>
<evidence type="ECO:0000313" key="1">
    <source>
        <dbReference type="EMBL" id="KAJ8403604.1"/>
    </source>
</evidence>
<name>A0AAD7WPI4_9TELE</name>
<dbReference type="AlphaFoldDB" id="A0AAD7WPI4"/>
<evidence type="ECO:0000313" key="2">
    <source>
        <dbReference type="Proteomes" id="UP001221898"/>
    </source>
</evidence>